<evidence type="ECO:0000313" key="1">
    <source>
        <dbReference type="EMBL" id="MCP8352368.1"/>
    </source>
</evidence>
<proteinExistence type="predicted"/>
<keyword evidence="2" id="KW-1185">Reference proteome</keyword>
<protein>
    <submittedName>
        <fullName evidence="1">Type IVB secretion system protein IcmQ</fullName>
    </submittedName>
</protein>
<comment type="caution">
    <text evidence="1">The sequence shown here is derived from an EMBL/GenBank/DDBJ whole genome shotgun (WGS) entry which is preliminary data.</text>
</comment>
<gene>
    <name evidence="1" type="primary">icmQ</name>
    <name evidence="1" type="ORF">MKS91_03575</name>
</gene>
<dbReference type="InterPro" id="IPR043089">
    <property type="entry name" value="Dot_Icm_IcmQ_C"/>
</dbReference>
<dbReference type="Proteomes" id="UP001320768">
    <property type="component" value="Unassembled WGS sequence"/>
</dbReference>
<accession>A0ABT1L670</accession>
<dbReference type="RefSeq" id="WP_258569473.1">
    <property type="nucleotide sequence ID" value="NZ_JAKUDN010000002.1"/>
</dbReference>
<evidence type="ECO:0000313" key="2">
    <source>
        <dbReference type="Proteomes" id="UP001320768"/>
    </source>
</evidence>
<sequence>MLAASGKNMSLSKKIKQYEGILSHDVWGRSALLGMMADKMRQALNGLKNVPLNGSGVEGQHQAVYVVLFHNSGGDIAVWESQIRQIEHSVVGRPMYLSKSAADACITRHYQEGCAKLIVPSRSIVQNANQHYLHRLVQGQCEVDAFYWQGETYVFDGRKLRVLTSRYSD</sequence>
<dbReference type="Gene3D" id="3.20.170.50">
    <property type="entry name" value="Dot/Icm secretion system IcmQ, C-terminal domain"/>
    <property type="match status" value="1"/>
</dbReference>
<organism evidence="1 2">
    <name type="scientific">Candidatus Synchoanobacter obligatus</name>
    <dbReference type="NCBI Taxonomy" id="2919597"/>
    <lineage>
        <taxon>Bacteria</taxon>
        <taxon>Pseudomonadati</taxon>
        <taxon>Pseudomonadota</taxon>
        <taxon>Gammaproteobacteria</taxon>
        <taxon>Candidatus Comchoanobacterales</taxon>
        <taxon>Candidatus Comchoanobacteraceae</taxon>
        <taxon>Candidatus Synchoanobacter</taxon>
    </lineage>
</organism>
<dbReference type="InterPro" id="IPR013365">
    <property type="entry name" value="Dot_Icm_IcmQ"/>
</dbReference>
<reference evidence="1 2" key="1">
    <citation type="journal article" date="2022" name="Nat. Microbiol.">
        <title>The microbiome of a bacterivorous marine choanoflagellate contains a resource-demanding obligate bacterial associate.</title>
        <authorList>
            <person name="Needham D.M."/>
            <person name="Poirier C."/>
            <person name="Bachy C."/>
            <person name="George E.E."/>
            <person name="Wilken S."/>
            <person name="Yung C.C.M."/>
            <person name="Limardo A.J."/>
            <person name="Morando M."/>
            <person name="Sudek L."/>
            <person name="Malmstrom R.R."/>
            <person name="Keeling P.J."/>
            <person name="Santoro A.E."/>
            <person name="Worden A.Z."/>
        </authorList>
    </citation>
    <scope>NUCLEOTIDE SEQUENCE [LARGE SCALE GENOMIC DNA]</scope>
    <source>
        <strain evidence="1 2">Comchoano-2</strain>
    </source>
</reference>
<dbReference type="Pfam" id="PF09475">
    <property type="entry name" value="Dot_icm_IcmQ"/>
    <property type="match status" value="1"/>
</dbReference>
<name>A0ABT1L670_9GAMM</name>
<dbReference type="EMBL" id="JAKUDN010000002">
    <property type="protein sequence ID" value="MCP8352368.1"/>
    <property type="molecule type" value="Genomic_DNA"/>
</dbReference>